<feature type="domain" description="Transposase IS30-like HTH" evidence="1">
    <location>
        <begin position="5"/>
        <end position="45"/>
    </location>
</feature>
<dbReference type="PANTHER" id="PTHR10948">
    <property type="entry name" value="TRANSPOSASE"/>
    <property type="match status" value="1"/>
</dbReference>
<evidence type="ECO:0000313" key="3">
    <source>
        <dbReference type="Proteomes" id="UP000269591"/>
    </source>
</evidence>
<organism evidence="2 3">
    <name type="scientific">Slackia equolifaciens</name>
    <dbReference type="NCBI Taxonomy" id="498718"/>
    <lineage>
        <taxon>Bacteria</taxon>
        <taxon>Bacillati</taxon>
        <taxon>Actinomycetota</taxon>
        <taxon>Coriobacteriia</taxon>
        <taxon>Eggerthellales</taxon>
        <taxon>Eggerthellaceae</taxon>
        <taxon>Slackia</taxon>
    </lineage>
</organism>
<name>A0A3N0B5M9_9ACTN</name>
<dbReference type="InterPro" id="IPR025246">
    <property type="entry name" value="IS30-like_HTH"/>
</dbReference>
<comment type="caution">
    <text evidence="2">The sequence shown here is derived from an EMBL/GenBank/DDBJ whole genome shotgun (WGS) entry which is preliminary data.</text>
</comment>
<dbReference type="RefSeq" id="WP_123207982.1">
    <property type="nucleotide sequence ID" value="NZ_JBHTHO010000052.1"/>
</dbReference>
<dbReference type="PANTHER" id="PTHR10948:SF23">
    <property type="entry name" value="TRANSPOSASE INSI FOR INSERTION SEQUENCE ELEMENT IS30A-RELATED"/>
    <property type="match status" value="1"/>
</dbReference>
<accession>A0A3N0B5M9</accession>
<proteinExistence type="predicted"/>
<evidence type="ECO:0000313" key="2">
    <source>
        <dbReference type="EMBL" id="RNL42124.1"/>
    </source>
</evidence>
<dbReference type="AlphaFoldDB" id="A0A3N0B5M9"/>
<dbReference type="Proteomes" id="UP000269591">
    <property type="component" value="Unassembled WGS sequence"/>
</dbReference>
<dbReference type="InterPro" id="IPR051917">
    <property type="entry name" value="Transposase-Integrase"/>
</dbReference>
<reference evidence="3" key="1">
    <citation type="submission" date="2018-05" db="EMBL/GenBank/DDBJ databases">
        <title>Genome Sequencing of selected type strains of the family Eggerthellaceae.</title>
        <authorList>
            <person name="Danylec N."/>
            <person name="Stoll D.A."/>
            <person name="Doetsch A."/>
            <person name="Huch M."/>
        </authorList>
    </citation>
    <scope>NUCLEOTIDE SEQUENCE [LARGE SCALE GENOMIC DNA]</scope>
    <source>
        <strain evidence="3">DSM 24851</strain>
    </source>
</reference>
<gene>
    <name evidence="2" type="ORF">DMP06_01595</name>
</gene>
<keyword evidence="3" id="KW-1185">Reference proteome</keyword>
<evidence type="ECO:0000259" key="1">
    <source>
        <dbReference type="Pfam" id="PF13936"/>
    </source>
</evidence>
<dbReference type="Pfam" id="PF13936">
    <property type="entry name" value="HTH_38"/>
    <property type="match status" value="1"/>
</dbReference>
<dbReference type="OrthoDB" id="9803231at2"/>
<dbReference type="GO" id="GO:0004803">
    <property type="term" value="F:transposase activity"/>
    <property type="evidence" value="ECO:0007669"/>
    <property type="project" value="TreeGrafter"/>
</dbReference>
<dbReference type="EMBL" id="QIBX01000001">
    <property type="protein sequence ID" value="RNL42124.1"/>
    <property type="molecule type" value="Genomic_DNA"/>
</dbReference>
<protein>
    <recommendedName>
        <fullName evidence="1">Transposase IS30-like HTH domain-containing protein</fullName>
    </recommendedName>
</protein>
<sequence>MPERKGKHLGIESREAIERGIAAGDSARRIAKAIGVAPSTVTREVLANRTVREVKARKGANLAVRCARYRDCHASGTACGKCSTRLAPCKACRTRSCIESCPDFERKMCPKTVSWPYVCPEGCPRRAYCGYPKCSYSAGAAEAAYRRRLSESRSGIACTEEQPEGMRRIVAPLVKKGHSFEAIWAVHGGELPVCARTAYNYQEAGVLGVPSIELPRKVRLRPRRRKAASGRSRVDRSGREYSDFAALPLPEQAGAVQGDSVCGHEGGARDLLSLHLVACKFQFYLPKDHGSPEAVVGWLDHIERTLGSPEAFAGVFGVMLLDRGVEFDDWEGMERSCLEGGAHRCRVFYCDAMRSDQKAEAERNHEQLRRILPKGRSDFDAISVYDAAVITSHVNSYVGGGRGGACPFDLAEPLLPKGLLEELGIEKVDPDDVVLRPSLVPHVVAR</sequence>
<dbReference type="GO" id="GO:0032196">
    <property type="term" value="P:transposition"/>
    <property type="evidence" value="ECO:0007669"/>
    <property type="project" value="TreeGrafter"/>
</dbReference>
<dbReference type="GO" id="GO:0005829">
    <property type="term" value="C:cytosol"/>
    <property type="evidence" value="ECO:0007669"/>
    <property type="project" value="TreeGrafter"/>
</dbReference>